<accession>A0ABY1ZQT8</accession>
<gene>
    <name evidence="3" type="ORF">EZI54_08750</name>
</gene>
<dbReference type="RefSeq" id="WP_131481050.1">
    <property type="nucleotide sequence ID" value="NZ_SJDL01000010.1"/>
</dbReference>
<comment type="caution">
    <text evidence="3">The sequence shown here is derived from an EMBL/GenBank/DDBJ whole genome shotgun (WGS) entry which is preliminary data.</text>
</comment>
<dbReference type="Gene3D" id="3.30.428.10">
    <property type="entry name" value="HIT-like"/>
    <property type="match status" value="1"/>
</dbReference>
<sequence length="152" mass="17148">MSSPCIFCQIAADEAPHALVYKDDDCCAFMDIHPLGRGHVLVIPRRHVVQVTELEGTLQDRLFQVARRILKAQRQLGWGIQGTHILLNDGKAANQTVPHAHIHVIPRESRDGLKSMGRLLLHVTGLFGPRQKPAVLQQQAESLRHEMDRFQE</sequence>
<keyword evidence="4" id="KW-1185">Reference proteome</keyword>
<dbReference type="InterPro" id="IPR036265">
    <property type="entry name" value="HIT-like_sf"/>
</dbReference>
<evidence type="ECO:0000259" key="2">
    <source>
        <dbReference type="PROSITE" id="PS51084"/>
    </source>
</evidence>
<dbReference type="PRINTS" id="PR00332">
    <property type="entry name" value="HISTRIAD"/>
</dbReference>
<dbReference type="Proteomes" id="UP000313645">
    <property type="component" value="Unassembled WGS sequence"/>
</dbReference>
<dbReference type="Pfam" id="PF01230">
    <property type="entry name" value="HIT"/>
    <property type="match status" value="1"/>
</dbReference>
<dbReference type="InterPro" id="IPR001310">
    <property type="entry name" value="Histidine_triad_HIT"/>
</dbReference>
<organism evidence="3 4">
    <name type="scientific">Marinobacter halodurans</name>
    <dbReference type="NCBI Taxonomy" id="2528979"/>
    <lineage>
        <taxon>Bacteria</taxon>
        <taxon>Pseudomonadati</taxon>
        <taxon>Pseudomonadota</taxon>
        <taxon>Gammaproteobacteria</taxon>
        <taxon>Pseudomonadales</taxon>
        <taxon>Marinobacteraceae</taxon>
        <taxon>Marinobacter</taxon>
    </lineage>
</organism>
<reference evidence="3 4" key="1">
    <citation type="submission" date="2019-02" db="EMBL/GenBank/DDBJ databases">
        <title>Marinobacter halodurans sp. nov., a marine bacterium isolated from sea tidal flat.</title>
        <authorList>
            <person name="Yoo Y."/>
            <person name="Lee D.W."/>
            <person name="Kim B.S."/>
            <person name="Kim J.-J."/>
        </authorList>
    </citation>
    <scope>NUCLEOTIDE SEQUENCE [LARGE SCALE GENOMIC DNA]</scope>
    <source>
        <strain evidence="3 4">YJ-S3-2</strain>
    </source>
</reference>
<protein>
    <submittedName>
        <fullName evidence="3">HIT family protein</fullName>
    </submittedName>
</protein>
<dbReference type="EMBL" id="SJDL01000010">
    <property type="protein sequence ID" value="TBW56722.1"/>
    <property type="molecule type" value="Genomic_DNA"/>
</dbReference>
<proteinExistence type="predicted"/>
<name>A0ABY1ZQT8_9GAMM</name>
<dbReference type="PANTHER" id="PTHR46648">
    <property type="entry name" value="HIT FAMILY PROTEIN 1"/>
    <property type="match status" value="1"/>
</dbReference>
<dbReference type="PROSITE" id="PS51084">
    <property type="entry name" value="HIT_2"/>
    <property type="match status" value="1"/>
</dbReference>
<dbReference type="InterPro" id="IPR011146">
    <property type="entry name" value="HIT-like"/>
</dbReference>
<feature type="short sequence motif" description="Histidine triad motif" evidence="1">
    <location>
        <begin position="99"/>
        <end position="103"/>
    </location>
</feature>
<evidence type="ECO:0000313" key="3">
    <source>
        <dbReference type="EMBL" id="TBW56722.1"/>
    </source>
</evidence>
<evidence type="ECO:0000256" key="1">
    <source>
        <dbReference type="PROSITE-ProRule" id="PRU00464"/>
    </source>
</evidence>
<feature type="domain" description="HIT" evidence="2">
    <location>
        <begin position="6"/>
        <end position="114"/>
    </location>
</feature>
<evidence type="ECO:0000313" key="4">
    <source>
        <dbReference type="Proteomes" id="UP000313645"/>
    </source>
</evidence>
<dbReference type="PANTHER" id="PTHR46648:SF1">
    <property type="entry name" value="ADENOSINE 5'-MONOPHOSPHORAMIDASE HNT1"/>
    <property type="match status" value="1"/>
</dbReference>
<dbReference type="SUPFAM" id="SSF54197">
    <property type="entry name" value="HIT-like"/>
    <property type="match status" value="1"/>
</dbReference>